<keyword evidence="9" id="KW-1185">Reference proteome</keyword>
<keyword evidence="6" id="KW-0732">Signal</keyword>
<gene>
    <name evidence="8" type="ORF">SAMN05216193_101360</name>
</gene>
<keyword evidence="5 8" id="KW-0413">Isomerase</keyword>
<dbReference type="STRING" id="198616.SAMN05216193_101360"/>
<dbReference type="Gene3D" id="3.10.50.40">
    <property type="match status" value="1"/>
</dbReference>
<dbReference type="PANTHER" id="PTHR47245:SF2">
    <property type="entry name" value="PEPTIDYL-PROLYL CIS-TRANS ISOMERASE HP_0175-RELATED"/>
    <property type="match status" value="1"/>
</dbReference>
<sequence>MMTYANLLAALLLGSAALAQADDGQAVARVNGAEIGEFRLERYFNDYLEAQGRSIGAIRNPNLYKRLRRAALDELIDKELLWQEARRRGLVADEAAVQQQFQATRAAFRDEQRFAERLAEDGFDEASYTEYLRREQVSQRMLAELSQPKPPSDEEVRRFFEENRARLERPEQVHARHILLKIEPGQDAAEVEQRILALRGEILAGADFAEEARKHSRDSSAASGGDLGFFARGSMQPPFEEAAFALQPGETSMPVRTVYGWHLIRLEGRQPAEPIEESQGLAIVRDYLAEQNRSRASEEALQRLRDASRIELARGQ</sequence>
<dbReference type="SUPFAM" id="SSF54534">
    <property type="entry name" value="FKBP-like"/>
    <property type="match status" value="1"/>
</dbReference>
<feature type="chain" id="PRO_5017232499" description="peptidylprolyl isomerase" evidence="6">
    <location>
        <begin position="22"/>
        <end position="316"/>
    </location>
</feature>
<dbReference type="InterPro" id="IPR050245">
    <property type="entry name" value="PrsA_foldase"/>
</dbReference>
<protein>
    <recommendedName>
        <fullName evidence="3">peptidylprolyl isomerase</fullName>
        <ecNumber evidence="3">5.2.1.8</ecNumber>
    </recommendedName>
</protein>
<organism evidence="8 9">
    <name type="scientific">Pseudomonas jinjuensis</name>
    <dbReference type="NCBI Taxonomy" id="198616"/>
    <lineage>
        <taxon>Bacteria</taxon>
        <taxon>Pseudomonadati</taxon>
        <taxon>Pseudomonadota</taxon>
        <taxon>Gammaproteobacteria</taxon>
        <taxon>Pseudomonadales</taxon>
        <taxon>Pseudomonadaceae</taxon>
        <taxon>Pseudomonas</taxon>
    </lineage>
</organism>
<dbReference type="InterPro" id="IPR027304">
    <property type="entry name" value="Trigger_fact/SurA_dom_sf"/>
</dbReference>
<evidence type="ECO:0000256" key="5">
    <source>
        <dbReference type="PROSITE-ProRule" id="PRU00278"/>
    </source>
</evidence>
<feature type="signal peptide" evidence="6">
    <location>
        <begin position="1"/>
        <end position="21"/>
    </location>
</feature>
<dbReference type="SUPFAM" id="SSF109998">
    <property type="entry name" value="Triger factor/SurA peptide-binding domain-like"/>
    <property type="match status" value="1"/>
</dbReference>
<evidence type="ECO:0000256" key="2">
    <source>
        <dbReference type="ARBA" id="ARBA00007656"/>
    </source>
</evidence>
<evidence type="ECO:0000313" key="8">
    <source>
        <dbReference type="EMBL" id="SDN16450.1"/>
    </source>
</evidence>
<evidence type="ECO:0000259" key="7">
    <source>
        <dbReference type="PROSITE" id="PS50198"/>
    </source>
</evidence>
<proteinExistence type="inferred from homology"/>
<reference evidence="9" key="1">
    <citation type="submission" date="2016-10" db="EMBL/GenBank/DDBJ databases">
        <authorList>
            <person name="Varghese N."/>
            <person name="Submissions S."/>
        </authorList>
    </citation>
    <scope>NUCLEOTIDE SEQUENCE [LARGE SCALE GENOMIC DNA]</scope>
    <source>
        <strain evidence="9">JCM 21621</strain>
    </source>
</reference>
<evidence type="ECO:0000313" key="9">
    <source>
        <dbReference type="Proteomes" id="UP000242957"/>
    </source>
</evidence>
<evidence type="ECO:0000256" key="3">
    <source>
        <dbReference type="ARBA" id="ARBA00013194"/>
    </source>
</evidence>
<dbReference type="PROSITE" id="PS50198">
    <property type="entry name" value="PPIC_PPIASE_2"/>
    <property type="match status" value="1"/>
</dbReference>
<dbReference type="Pfam" id="PF13624">
    <property type="entry name" value="SurA_N_3"/>
    <property type="match status" value="1"/>
</dbReference>
<dbReference type="PANTHER" id="PTHR47245">
    <property type="entry name" value="PEPTIDYLPROLYL ISOMERASE"/>
    <property type="match status" value="1"/>
</dbReference>
<feature type="domain" description="PpiC" evidence="7">
    <location>
        <begin position="170"/>
        <end position="268"/>
    </location>
</feature>
<accession>A0A1G9Z505</accession>
<comment type="similarity">
    <text evidence="2">Belongs to the PpiC/parvulin rotamase family.</text>
</comment>
<keyword evidence="4 5" id="KW-0697">Rotamase</keyword>
<evidence type="ECO:0000256" key="6">
    <source>
        <dbReference type="SAM" id="SignalP"/>
    </source>
</evidence>
<comment type="catalytic activity">
    <reaction evidence="1">
        <text>[protein]-peptidylproline (omega=180) = [protein]-peptidylproline (omega=0)</text>
        <dbReference type="Rhea" id="RHEA:16237"/>
        <dbReference type="Rhea" id="RHEA-COMP:10747"/>
        <dbReference type="Rhea" id="RHEA-COMP:10748"/>
        <dbReference type="ChEBI" id="CHEBI:83833"/>
        <dbReference type="ChEBI" id="CHEBI:83834"/>
        <dbReference type="EC" id="5.2.1.8"/>
    </reaction>
</comment>
<dbReference type="Gene3D" id="1.10.4030.10">
    <property type="entry name" value="Porin chaperone SurA, peptide-binding domain"/>
    <property type="match status" value="1"/>
</dbReference>
<name>A0A1G9Z505_9PSED</name>
<evidence type="ECO:0000256" key="4">
    <source>
        <dbReference type="ARBA" id="ARBA00023110"/>
    </source>
</evidence>
<dbReference type="Proteomes" id="UP000242957">
    <property type="component" value="Unassembled WGS sequence"/>
</dbReference>
<dbReference type="InterPro" id="IPR000297">
    <property type="entry name" value="PPIase_PpiC"/>
</dbReference>
<evidence type="ECO:0000256" key="1">
    <source>
        <dbReference type="ARBA" id="ARBA00000971"/>
    </source>
</evidence>
<dbReference type="GO" id="GO:0003755">
    <property type="term" value="F:peptidyl-prolyl cis-trans isomerase activity"/>
    <property type="evidence" value="ECO:0007669"/>
    <property type="project" value="UniProtKB-KW"/>
</dbReference>
<dbReference type="EMBL" id="FNIJ01000001">
    <property type="protein sequence ID" value="SDN16450.1"/>
    <property type="molecule type" value="Genomic_DNA"/>
</dbReference>
<dbReference type="AlphaFoldDB" id="A0A1G9Z505"/>
<dbReference type="EC" id="5.2.1.8" evidence="3"/>
<dbReference type="Pfam" id="PF00639">
    <property type="entry name" value="Rotamase"/>
    <property type="match status" value="1"/>
</dbReference>
<dbReference type="InterPro" id="IPR046357">
    <property type="entry name" value="PPIase_dom_sf"/>
</dbReference>